<dbReference type="OrthoDB" id="28455at2759"/>
<keyword evidence="3 5" id="KW-0690">Ribosome biogenesis</keyword>
<keyword evidence="8" id="KW-1185">Reference proteome</keyword>
<evidence type="ECO:0000256" key="5">
    <source>
        <dbReference type="RuleBase" id="RU364132"/>
    </source>
</evidence>
<comment type="similarity">
    <text evidence="2 5">Belongs to the RRS1 family.</text>
</comment>
<name>A0A2T9ZFB2_9FUNG</name>
<keyword evidence="4 5" id="KW-0539">Nucleus</keyword>
<gene>
    <name evidence="7" type="ORF">BB560_002238</name>
</gene>
<comment type="subcellular location">
    <subcellularLocation>
        <location evidence="1 5">Nucleus</location>
    </subcellularLocation>
</comment>
<dbReference type="STRING" id="133381.A0A2T9ZFB2"/>
<comment type="caution">
    <text evidence="7">The sequence shown here is derived from an EMBL/GenBank/DDBJ whole genome shotgun (WGS) entry which is preliminary data.</text>
</comment>
<evidence type="ECO:0000313" key="8">
    <source>
        <dbReference type="Proteomes" id="UP000245609"/>
    </source>
</evidence>
<comment type="function">
    <text evidence="5">Involved in ribosomal large subunit assembly.</text>
</comment>
<evidence type="ECO:0000313" key="7">
    <source>
        <dbReference type="EMBL" id="PVV03293.1"/>
    </source>
</evidence>
<dbReference type="Proteomes" id="UP000245609">
    <property type="component" value="Unassembled WGS sequence"/>
</dbReference>
<dbReference type="EMBL" id="MBFS01000252">
    <property type="protein sequence ID" value="PVV03293.1"/>
    <property type="molecule type" value="Genomic_DNA"/>
</dbReference>
<proteinExistence type="inferred from homology"/>
<evidence type="ECO:0000256" key="2">
    <source>
        <dbReference type="ARBA" id="ARBA00010077"/>
    </source>
</evidence>
<dbReference type="AlphaFoldDB" id="A0A2T9ZFB2"/>
<accession>A0A2T9ZFB2</accession>
<feature type="compositionally biased region" description="Basic and acidic residues" evidence="6">
    <location>
        <begin position="228"/>
        <end position="238"/>
    </location>
</feature>
<dbReference type="GO" id="GO:0042254">
    <property type="term" value="P:ribosome biogenesis"/>
    <property type="evidence" value="ECO:0007669"/>
    <property type="project" value="UniProtKB-KW"/>
</dbReference>
<organism evidence="7 8">
    <name type="scientific">Smittium megazygosporum</name>
    <dbReference type="NCBI Taxonomy" id="133381"/>
    <lineage>
        <taxon>Eukaryota</taxon>
        <taxon>Fungi</taxon>
        <taxon>Fungi incertae sedis</taxon>
        <taxon>Zoopagomycota</taxon>
        <taxon>Kickxellomycotina</taxon>
        <taxon>Harpellomycetes</taxon>
        <taxon>Harpellales</taxon>
        <taxon>Legeriomycetaceae</taxon>
        <taxon>Smittium</taxon>
    </lineage>
</organism>
<evidence type="ECO:0000256" key="1">
    <source>
        <dbReference type="ARBA" id="ARBA00004123"/>
    </source>
</evidence>
<sequence length="267" mass="30677">MDVTKILEKHALGNKDVHVQKLYPLSFDLGLLAAFDENILGEEITNQEALETKLMQTTRDATQLLINNIFSLPRESTDDGIFANLPKPTSIIPREKPVPKEKPLTRWEKFAKLKGIHKTKKDRMVFDEETGELRPAWGYKGINKKEEEQWLIPLPSNADSSHDVRKSLAKKRKDLMEKNKKRQKRNTEEAAQLDAKKNLSLNPKDKRKQQLKKSLVISKTSTASMGKFDNKVEGEPKVRKQKRKLPSVNRSALDEREINKSILSKLF</sequence>
<feature type="compositionally biased region" description="Basic residues" evidence="6">
    <location>
        <begin position="172"/>
        <end position="184"/>
    </location>
</feature>
<protein>
    <recommendedName>
        <fullName evidence="5">Ribosome biogenesis regulatory protein</fullName>
    </recommendedName>
</protein>
<dbReference type="Pfam" id="PF04939">
    <property type="entry name" value="RRS1"/>
    <property type="match status" value="1"/>
</dbReference>
<dbReference type="GO" id="GO:0005634">
    <property type="term" value="C:nucleus"/>
    <property type="evidence" value="ECO:0007669"/>
    <property type="project" value="UniProtKB-SubCell"/>
</dbReference>
<evidence type="ECO:0000256" key="6">
    <source>
        <dbReference type="SAM" id="MobiDB-lite"/>
    </source>
</evidence>
<reference evidence="7 8" key="1">
    <citation type="journal article" date="2018" name="MBio">
        <title>Comparative Genomics Reveals the Core Gene Toolbox for the Fungus-Insect Symbiosis.</title>
        <authorList>
            <person name="Wang Y."/>
            <person name="Stata M."/>
            <person name="Wang W."/>
            <person name="Stajich J.E."/>
            <person name="White M.M."/>
            <person name="Moncalvo J.M."/>
        </authorList>
    </citation>
    <scope>NUCLEOTIDE SEQUENCE [LARGE SCALE GENOMIC DNA]</scope>
    <source>
        <strain evidence="7 8">SC-DP-2</strain>
    </source>
</reference>
<dbReference type="InterPro" id="IPR007023">
    <property type="entry name" value="Ribosom_reg"/>
</dbReference>
<evidence type="ECO:0000256" key="4">
    <source>
        <dbReference type="ARBA" id="ARBA00023242"/>
    </source>
</evidence>
<feature type="region of interest" description="Disordered" evidence="6">
    <location>
        <begin position="172"/>
        <end position="251"/>
    </location>
</feature>
<evidence type="ECO:0000256" key="3">
    <source>
        <dbReference type="ARBA" id="ARBA00022517"/>
    </source>
</evidence>